<dbReference type="AlphaFoldDB" id="A0A164XZ75"/>
<keyword evidence="1" id="KW-0479">Metal-binding</keyword>
<dbReference type="Proteomes" id="UP000077755">
    <property type="component" value="Chromosome 5"/>
</dbReference>
<evidence type="ECO:0000313" key="4">
    <source>
        <dbReference type="EMBL" id="WOH00105.1"/>
    </source>
</evidence>
<organism evidence="4 5">
    <name type="scientific">Daucus carota subsp. sativus</name>
    <name type="common">Carrot</name>
    <dbReference type="NCBI Taxonomy" id="79200"/>
    <lineage>
        <taxon>Eukaryota</taxon>
        <taxon>Viridiplantae</taxon>
        <taxon>Streptophyta</taxon>
        <taxon>Embryophyta</taxon>
        <taxon>Tracheophyta</taxon>
        <taxon>Spermatophyta</taxon>
        <taxon>Magnoliopsida</taxon>
        <taxon>eudicotyledons</taxon>
        <taxon>Gunneridae</taxon>
        <taxon>Pentapetalae</taxon>
        <taxon>asterids</taxon>
        <taxon>campanulids</taxon>
        <taxon>Apiales</taxon>
        <taxon>Apiaceae</taxon>
        <taxon>Apioideae</taxon>
        <taxon>Scandiceae</taxon>
        <taxon>Daucinae</taxon>
        <taxon>Daucus</taxon>
        <taxon>Daucus sect. Daucus</taxon>
    </lineage>
</organism>
<dbReference type="EMBL" id="CP093347">
    <property type="protein sequence ID" value="WOH00105.1"/>
    <property type="molecule type" value="Genomic_DNA"/>
</dbReference>
<evidence type="ECO:0000313" key="5">
    <source>
        <dbReference type="Proteomes" id="UP000077755"/>
    </source>
</evidence>
<dbReference type="InterPro" id="IPR002219">
    <property type="entry name" value="PKC_DAG/PE"/>
</dbReference>
<dbReference type="PANTHER" id="PTHR46288:SF68">
    <property type="entry name" value="DC1 DOMAIN-CONTAINING PROTEIN"/>
    <property type="match status" value="1"/>
</dbReference>
<accession>A0A164XZ75</accession>
<keyword evidence="2" id="KW-0677">Repeat</keyword>
<dbReference type="InterPro" id="IPR004146">
    <property type="entry name" value="DC1"/>
</dbReference>
<evidence type="ECO:0000256" key="1">
    <source>
        <dbReference type="ARBA" id="ARBA00022723"/>
    </source>
</evidence>
<reference evidence="4" key="1">
    <citation type="journal article" date="2016" name="Nat. Genet.">
        <title>A high-quality carrot genome assembly provides new insights into carotenoid accumulation and asterid genome evolution.</title>
        <authorList>
            <person name="Iorizzo M."/>
            <person name="Ellison S."/>
            <person name="Senalik D."/>
            <person name="Zeng P."/>
            <person name="Satapoomin P."/>
            <person name="Huang J."/>
            <person name="Bowman M."/>
            <person name="Iovene M."/>
            <person name="Sanseverino W."/>
            <person name="Cavagnaro P."/>
            <person name="Yildiz M."/>
            <person name="Macko-Podgorni A."/>
            <person name="Moranska E."/>
            <person name="Grzebelus E."/>
            <person name="Grzebelus D."/>
            <person name="Ashrafi H."/>
            <person name="Zheng Z."/>
            <person name="Cheng S."/>
            <person name="Spooner D."/>
            <person name="Van Deynze A."/>
            <person name="Simon P."/>
        </authorList>
    </citation>
    <scope>NUCLEOTIDE SEQUENCE</scope>
    <source>
        <tissue evidence="4">Leaf</tissue>
    </source>
</reference>
<protein>
    <submittedName>
        <fullName evidence="4">Uncharacterized protein</fullName>
    </submittedName>
</protein>
<dbReference type="SUPFAM" id="SSF57889">
    <property type="entry name" value="Cysteine-rich domain"/>
    <property type="match status" value="1"/>
</dbReference>
<dbReference type="GO" id="GO:0046872">
    <property type="term" value="F:metal ion binding"/>
    <property type="evidence" value="ECO:0007669"/>
    <property type="project" value="UniProtKB-KW"/>
</dbReference>
<dbReference type="OMA" id="HEECAEA"/>
<dbReference type="Pfam" id="PF03107">
    <property type="entry name" value="C1_2"/>
    <property type="match status" value="1"/>
</dbReference>
<dbReference type="PROSITE" id="PS50081">
    <property type="entry name" value="ZF_DAG_PE_2"/>
    <property type="match status" value="1"/>
</dbReference>
<proteinExistence type="predicted"/>
<dbReference type="PANTHER" id="PTHR46288">
    <property type="entry name" value="PHORBOL-ESTER/DAG-TYPE DOMAIN-CONTAINING PROTEIN"/>
    <property type="match status" value="1"/>
</dbReference>
<keyword evidence="3" id="KW-0862">Zinc</keyword>
<evidence type="ECO:0000256" key="2">
    <source>
        <dbReference type="ARBA" id="ARBA00022737"/>
    </source>
</evidence>
<dbReference type="Gramene" id="KZM93761">
    <property type="protein sequence ID" value="KZM93761"/>
    <property type="gene ID" value="DCAR_017006"/>
</dbReference>
<gene>
    <name evidence="4" type="ORF">DCAR_0519462</name>
</gene>
<reference evidence="4" key="2">
    <citation type="submission" date="2022-03" db="EMBL/GenBank/DDBJ databases">
        <title>Draft title - Genomic analysis of global carrot germplasm unveils the trajectory of domestication and the origin of high carotenoid orange carrot.</title>
        <authorList>
            <person name="Iorizzo M."/>
            <person name="Ellison S."/>
            <person name="Senalik D."/>
            <person name="Macko-Podgorni A."/>
            <person name="Grzebelus D."/>
            <person name="Bostan H."/>
            <person name="Rolling W."/>
            <person name="Curaba J."/>
            <person name="Simon P."/>
        </authorList>
    </citation>
    <scope>NUCLEOTIDE SEQUENCE</scope>
    <source>
        <tissue evidence="4">Leaf</tissue>
    </source>
</reference>
<sequence>MDYKDFSHKHNLKNHRLTEGQTVSCSRCERLCHNNVYACLQCNYFLHDYCANAVRYIKNHLSDTQHPLVLIPKPTYCSGSFICNACGETGSSFSYCCVLCGIVNLLRAL</sequence>
<evidence type="ECO:0000256" key="3">
    <source>
        <dbReference type="ARBA" id="ARBA00022833"/>
    </source>
</evidence>
<name>A0A164XZ75_DAUCS</name>
<keyword evidence="5" id="KW-1185">Reference proteome</keyword>
<dbReference type="InterPro" id="IPR046349">
    <property type="entry name" value="C1-like_sf"/>
</dbReference>